<dbReference type="InterPro" id="IPR013320">
    <property type="entry name" value="ConA-like_dom_sf"/>
</dbReference>
<organism evidence="1">
    <name type="scientific">Candidatus Jorgensenbacteria bacterium GW2011_GWA2_45_9</name>
    <dbReference type="NCBI Taxonomy" id="1618663"/>
    <lineage>
        <taxon>Bacteria</taxon>
        <taxon>Candidatus Joergenseniibacteriota</taxon>
    </lineage>
</organism>
<accession>A0A0G1N385</accession>
<dbReference type="SUPFAM" id="SSF49899">
    <property type="entry name" value="Concanavalin A-like lectins/glucanases"/>
    <property type="match status" value="1"/>
</dbReference>
<dbReference type="AlphaFoldDB" id="A0A0G1N385"/>
<dbReference type="Gene3D" id="2.60.120.200">
    <property type="match status" value="1"/>
</dbReference>
<sequence>MLSSYRNSQNLKLTLNEFSAALRDTQKRAITQENGKQWGIRLTNDTSGIYQVWSGQSFASGTVDQTYALKRNISFGNPSAGSTIDIIFEALSGKLSEKKVITVYAGNSGADTGDLVLNTLGKTTVRTDKYFLSYWHFDEGTSTVAYDASGNGNSSILYNSPLWQSGSSCIAGGCLNLNGMSQYLNASSTNMTSVDSFTVAGWTYLTDVTTTNNTLYGNSGTVELLTKPTGYYFGVWVDGVEYSKQGTTSSNINSWVHWALTRSDSSIVVYRNGISIDSRNDLPAGSVDVSGYIGAQGGTSYYLEGNLDELRVYGRALSAQEILDMYNDLK</sequence>
<dbReference type="EMBL" id="LCLJ01000013">
    <property type="protein sequence ID" value="KKU14994.1"/>
    <property type="molecule type" value="Genomic_DNA"/>
</dbReference>
<evidence type="ECO:0000313" key="1">
    <source>
        <dbReference type="EMBL" id="KKU14994.1"/>
    </source>
</evidence>
<comment type="caution">
    <text evidence="1">The sequence shown here is derived from an EMBL/GenBank/DDBJ whole genome shotgun (WGS) entry which is preliminary data.</text>
</comment>
<dbReference type="Proteomes" id="UP000034727">
    <property type="component" value="Unassembled WGS sequence"/>
</dbReference>
<protein>
    <submittedName>
        <fullName evidence="1">Laminin G sub domain 2</fullName>
    </submittedName>
</protein>
<dbReference type="Pfam" id="PF13385">
    <property type="entry name" value="Laminin_G_3"/>
    <property type="match status" value="1"/>
</dbReference>
<name>A0A0G1N385_9BACT</name>
<proteinExistence type="predicted"/>
<gene>
    <name evidence="1" type="ORF">UX22_C0013G0005</name>
</gene>
<reference evidence="1" key="1">
    <citation type="journal article" date="2015" name="Nature">
        <title>rRNA introns, odd ribosomes, and small enigmatic genomes across a large radiation of phyla.</title>
        <authorList>
            <person name="Brown C.T."/>
            <person name="Hug L.A."/>
            <person name="Thomas B.C."/>
            <person name="Sharon I."/>
            <person name="Castelle C.J."/>
            <person name="Singh A."/>
            <person name="Wilkins M.J."/>
            <person name="Williams K.H."/>
            <person name="Banfield J.F."/>
        </authorList>
    </citation>
    <scope>NUCLEOTIDE SEQUENCE [LARGE SCALE GENOMIC DNA]</scope>
</reference>